<dbReference type="Proteomes" id="UP000298390">
    <property type="component" value="Unassembled WGS sequence"/>
</dbReference>
<proteinExistence type="predicted"/>
<evidence type="ECO:0000313" key="2">
    <source>
        <dbReference type="Proteomes" id="UP000298390"/>
    </source>
</evidence>
<organism evidence="1 2">
    <name type="scientific">Rhodofomes roseus</name>
    <dbReference type="NCBI Taxonomy" id="34475"/>
    <lineage>
        <taxon>Eukaryota</taxon>
        <taxon>Fungi</taxon>
        <taxon>Dikarya</taxon>
        <taxon>Basidiomycota</taxon>
        <taxon>Agaricomycotina</taxon>
        <taxon>Agaricomycetes</taxon>
        <taxon>Polyporales</taxon>
        <taxon>Rhodofomes</taxon>
    </lineage>
</organism>
<dbReference type="STRING" id="34475.A0A4Y9Y3H0"/>
<sequence>MLTYVYEIYLTIVCGVEKRVQGALGHDPPNWRVLNTCPPLTRMENWKAASAEANKKMWGIFDETGIFASACQHGFILWLFDMVWSGKLAK</sequence>
<gene>
    <name evidence="1" type="ORF">EVJ58_g7713</name>
</gene>
<dbReference type="EMBL" id="SEKV01000514">
    <property type="protein sequence ID" value="TFY56323.1"/>
    <property type="molecule type" value="Genomic_DNA"/>
</dbReference>
<reference evidence="1 2" key="1">
    <citation type="submission" date="2019-01" db="EMBL/GenBank/DDBJ databases">
        <title>Genome sequencing of the rare red list fungi Fomitopsis rosea.</title>
        <authorList>
            <person name="Buettner E."/>
            <person name="Kellner H."/>
        </authorList>
    </citation>
    <scope>NUCLEOTIDE SEQUENCE [LARGE SCALE GENOMIC DNA]</scope>
    <source>
        <strain evidence="1 2">DSM 105464</strain>
    </source>
</reference>
<protein>
    <submittedName>
        <fullName evidence="1">Uncharacterized protein</fullName>
    </submittedName>
</protein>
<dbReference type="InterPro" id="IPR040521">
    <property type="entry name" value="KDZ"/>
</dbReference>
<comment type="caution">
    <text evidence="1">The sequence shown here is derived from an EMBL/GenBank/DDBJ whole genome shotgun (WGS) entry which is preliminary data.</text>
</comment>
<name>A0A4Y9Y3H0_9APHY</name>
<dbReference type="AlphaFoldDB" id="A0A4Y9Y3H0"/>
<evidence type="ECO:0000313" key="1">
    <source>
        <dbReference type="EMBL" id="TFY56323.1"/>
    </source>
</evidence>
<dbReference type="Pfam" id="PF18758">
    <property type="entry name" value="KDZ"/>
    <property type="match status" value="1"/>
</dbReference>
<accession>A0A4Y9Y3H0</accession>